<dbReference type="EMBL" id="CP054580">
    <property type="protein sequence ID" value="QKS26732.1"/>
    <property type="molecule type" value="Genomic_DNA"/>
</dbReference>
<evidence type="ECO:0000256" key="2">
    <source>
        <dbReference type="ARBA" id="ARBA00022741"/>
    </source>
</evidence>
<dbReference type="EC" id="5.6.2.4" evidence="9"/>
<evidence type="ECO:0000313" key="16">
    <source>
        <dbReference type="Proteomes" id="UP000509761"/>
    </source>
</evidence>
<dbReference type="RefSeq" id="WP_174788415.1">
    <property type="nucleotide sequence ID" value="NZ_CP054580.1"/>
</dbReference>
<evidence type="ECO:0000256" key="4">
    <source>
        <dbReference type="ARBA" id="ARBA00022806"/>
    </source>
</evidence>
<feature type="binding site" evidence="12">
    <location>
        <begin position="220"/>
        <end position="227"/>
    </location>
    <ligand>
        <name>ATP</name>
        <dbReference type="ChEBI" id="CHEBI:30616"/>
    </ligand>
</feature>
<evidence type="ECO:0000256" key="12">
    <source>
        <dbReference type="PROSITE-ProRule" id="PRU00560"/>
    </source>
</evidence>
<dbReference type="GO" id="GO:0016787">
    <property type="term" value="F:hydrolase activity"/>
    <property type="evidence" value="ECO:0007669"/>
    <property type="project" value="UniProtKB-UniRule"/>
</dbReference>
<dbReference type="GO" id="GO:0005829">
    <property type="term" value="C:cytosol"/>
    <property type="evidence" value="ECO:0007669"/>
    <property type="project" value="TreeGrafter"/>
</dbReference>
<dbReference type="Gene3D" id="1.10.10.160">
    <property type="match status" value="1"/>
</dbReference>
<proteinExistence type="inferred from homology"/>
<dbReference type="InterPro" id="IPR013986">
    <property type="entry name" value="DExx_box_DNA_helicase_dom_sf"/>
</dbReference>
<evidence type="ECO:0000256" key="5">
    <source>
        <dbReference type="ARBA" id="ARBA00022840"/>
    </source>
</evidence>
<dbReference type="PANTHER" id="PTHR11070">
    <property type="entry name" value="UVRD / RECB / PCRA DNA HELICASE FAMILY MEMBER"/>
    <property type="match status" value="1"/>
</dbReference>
<dbReference type="InterPro" id="IPR014017">
    <property type="entry name" value="DNA_helicase_UvrD-like_C"/>
</dbReference>
<dbReference type="Proteomes" id="UP000509761">
    <property type="component" value="Chromosome"/>
</dbReference>
<dbReference type="PANTHER" id="PTHR11070:SF2">
    <property type="entry name" value="ATP-DEPENDENT DNA HELICASE SRS2"/>
    <property type="match status" value="1"/>
</dbReference>
<comment type="catalytic activity">
    <reaction evidence="11">
        <text>ATP + H2O = ADP + phosphate + H(+)</text>
        <dbReference type="Rhea" id="RHEA:13065"/>
        <dbReference type="ChEBI" id="CHEBI:15377"/>
        <dbReference type="ChEBI" id="CHEBI:15378"/>
        <dbReference type="ChEBI" id="CHEBI:30616"/>
        <dbReference type="ChEBI" id="CHEBI:43474"/>
        <dbReference type="ChEBI" id="CHEBI:456216"/>
        <dbReference type="EC" id="5.6.2.4"/>
    </reaction>
</comment>
<dbReference type="InterPro" id="IPR027417">
    <property type="entry name" value="P-loop_NTPase"/>
</dbReference>
<evidence type="ECO:0000313" key="15">
    <source>
        <dbReference type="EMBL" id="QKS26732.1"/>
    </source>
</evidence>
<sequence length="1139" mass="126747">MDAIEAARQVAEKLHKSALKRGIDVNDLLCLVTDEAERRGIEVIAVPQGDPQLNGARALFDSQAEIILYEDVGSDFDKAFLIAHEIGHLEIEGPSNDSFTGEVEPVRTTEPPAVGADRVVDYGSRERREIIMDLFARELLMPRSVIKRWHIDKNMTSDVIAERLKAPLAVVQQQLIDALLLPPIISAQSAQPEFAVSQIKPDKSQHSAAIHRDSAFQLQAGPGTGKTRTLVHRIESLLEEGVDPGTILVLTFSNKAAGELRERIAARFPKSVANLWLGTFHSFGLDIVHRFHDRLGLSEHPRVISRYDSIELLEDEIARLPLKHFRNLYDPTLDLNDMLAAISRAKDEVVNAAEYLALAEAMLESAGDDKEHELAVKSLDVAMLYQIYETLLQNKNSVDFGDLVSLPVRLVESDPTVQKLLSSRHQHILVDEYQDVNRASVRLLKAIAGEGKRLWVVGDSRQSIYRFRGASSVNMKRFTDDFPGAEVDGLNINYRSSNEIVDLYGQFSVGMQASGGALPLNLHAERGYSGSRPEFRVATTPDDEIAVIAAAVEEKKLQGVEYKDQAILCTSNNRLSEIATRLERLGLPVLYLGSLFERDEIKDLLSMLSLVTDQRATGLIRAATLSSFSVSLEHITALQQHLRNADISPLGWGALLDEVPELDEQACESLTRLSAVFEDIPLHSSPWSVLASLIIDHLGWAKQAAQAKDLQGQMKGIALWQLLNFARNSINGSGFPIDRFLSRIRRIVLLSEDREMRQLPQAATSINGLRLMTIHASKGLEFKVVHLPGMVANGLPSSNRPPRCVPPDGLIEGTQGLTGIEAIKAGHNEEEECKFFVAASRAQDDLLLYASSVQNNGNKRSRSKYIDRIAPSLHQMNNPSRCSLEPNTPEVLSVGEEALLLSEKQVSLYERCPRRFLYTHALALSGKRTESAFMQMHSAVYEVLEWLVREHGETTPSNEELEAQFTQSWQNCGPVDHGYEDDYRCIGRRLVQYLMNTRQGRQLVQPEILQLSFPEGEINVLPDEITLNADGNHHIRRVKTGKKSSDEFDRIEYTLLVEAAERHFGPGTRVEAVHLAGETQEVVQVSDRKKNARLDKARSVMGSIAQGHFPAKPDNRTCPRCPSFFICGKVPPGTILIKN</sequence>
<evidence type="ECO:0000256" key="7">
    <source>
        <dbReference type="ARBA" id="ARBA00023235"/>
    </source>
</evidence>
<feature type="domain" description="UvrD-like helicase ATP-binding" evidence="13">
    <location>
        <begin position="199"/>
        <end position="497"/>
    </location>
</feature>
<keyword evidence="2 12" id="KW-0547">Nucleotide-binding</keyword>
<comment type="catalytic activity">
    <reaction evidence="8">
        <text>Couples ATP hydrolysis with the unwinding of duplex DNA by translocating in the 3'-5' direction.</text>
        <dbReference type="EC" id="5.6.2.4"/>
    </reaction>
</comment>
<keyword evidence="3 12" id="KW-0378">Hydrolase</keyword>
<dbReference type="GO" id="GO:0005524">
    <property type="term" value="F:ATP binding"/>
    <property type="evidence" value="ECO:0007669"/>
    <property type="project" value="UniProtKB-UniRule"/>
</dbReference>
<evidence type="ECO:0000256" key="10">
    <source>
        <dbReference type="ARBA" id="ARBA00034923"/>
    </source>
</evidence>
<dbReference type="PROSITE" id="PS51217">
    <property type="entry name" value="UVRD_HELICASE_CTER"/>
    <property type="match status" value="1"/>
</dbReference>
<accession>A0AAP9NQW8</accession>
<keyword evidence="7" id="KW-0413">Isomerase</keyword>
<dbReference type="Gene3D" id="3.40.50.300">
    <property type="entry name" value="P-loop containing nucleotide triphosphate hydrolases"/>
    <property type="match status" value="2"/>
</dbReference>
<dbReference type="Pfam" id="PF00580">
    <property type="entry name" value="UvrD-helicase"/>
    <property type="match status" value="1"/>
</dbReference>
<gene>
    <name evidence="15" type="ORF">FX987_04548</name>
</gene>
<reference evidence="15 16" key="1">
    <citation type="submission" date="2019-12" db="EMBL/GenBank/DDBJ databases">
        <title>Genome sequencing and assembly of endphytes of Porphyra tenera.</title>
        <authorList>
            <person name="Park J.M."/>
            <person name="Shin R."/>
            <person name="Jo S.H."/>
        </authorList>
    </citation>
    <scope>NUCLEOTIDE SEQUENCE [LARGE SCALE GENOMIC DNA]</scope>
    <source>
        <strain evidence="15 16">GPM3</strain>
    </source>
</reference>
<evidence type="ECO:0000256" key="8">
    <source>
        <dbReference type="ARBA" id="ARBA00034617"/>
    </source>
</evidence>
<organism evidence="15 16">
    <name type="scientific">Vreelandella titanicae</name>
    <dbReference type="NCBI Taxonomy" id="664683"/>
    <lineage>
        <taxon>Bacteria</taxon>
        <taxon>Pseudomonadati</taxon>
        <taxon>Pseudomonadota</taxon>
        <taxon>Gammaproteobacteria</taxon>
        <taxon>Oceanospirillales</taxon>
        <taxon>Halomonadaceae</taxon>
        <taxon>Vreelandella</taxon>
    </lineage>
</organism>
<dbReference type="Pfam" id="PF06114">
    <property type="entry name" value="Peptidase_M78"/>
    <property type="match status" value="1"/>
</dbReference>
<keyword evidence="16" id="KW-1185">Reference proteome</keyword>
<dbReference type="GO" id="GO:0003677">
    <property type="term" value="F:DNA binding"/>
    <property type="evidence" value="ECO:0007669"/>
    <property type="project" value="UniProtKB-KW"/>
</dbReference>
<dbReference type="GO" id="GO:0043138">
    <property type="term" value="F:3'-5' DNA helicase activity"/>
    <property type="evidence" value="ECO:0007669"/>
    <property type="project" value="UniProtKB-EC"/>
</dbReference>
<dbReference type="Pfam" id="PF13361">
    <property type="entry name" value="UvrD_C"/>
    <property type="match status" value="2"/>
</dbReference>
<evidence type="ECO:0000256" key="3">
    <source>
        <dbReference type="ARBA" id="ARBA00022801"/>
    </source>
</evidence>
<evidence type="ECO:0000256" key="1">
    <source>
        <dbReference type="ARBA" id="ARBA00009922"/>
    </source>
</evidence>
<dbReference type="AlphaFoldDB" id="A0AAP9NQW8"/>
<dbReference type="GO" id="GO:0000725">
    <property type="term" value="P:recombinational repair"/>
    <property type="evidence" value="ECO:0007669"/>
    <property type="project" value="TreeGrafter"/>
</dbReference>
<name>A0AAP9NQW8_9GAMM</name>
<protein>
    <recommendedName>
        <fullName evidence="9">DNA 3'-5' helicase</fullName>
        <ecNumber evidence="9">5.6.2.4</ecNumber>
    </recommendedName>
    <alternativeName>
        <fullName evidence="10">DNA 3'-5' helicase II</fullName>
    </alternativeName>
</protein>
<keyword evidence="6" id="KW-0238">DNA-binding</keyword>
<comment type="similarity">
    <text evidence="1">Belongs to the helicase family. UvrD subfamily.</text>
</comment>
<dbReference type="PROSITE" id="PS51198">
    <property type="entry name" value="UVRD_HELICASE_ATP_BIND"/>
    <property type="match status" value="1"/>
</dbReference>
<feature type="domain" description="UvrD-like helicase C-terminal" evidence="14">
    <location>
        <begin position="501"/>
        <end position="779"/>
    </location>
</feature>
<evidence type="ECO:0000259" key="13">
    <source>
        <dbReference type="PROSITE" id="PS51198"/>
    </source>
</evidence>
<evidence type="ECO:0000256" key="6">
    <source>
        <dbReference type="ARBA" id="ARBA00023125"/>
    </source>
</evidence>
<dbReference type="CDD" id="cd17932">
    <property type="entry name" value="DEXQc_UvrD"/>
    <property type="match status" value="1"/>
</dbReference>
<dbReference type="InterPro" id="IPR000212">
    <property type="entry name" value="DNA_helicase_UvrD/REP"/>
</dbReference>
<dbReference type="InterPro" id="IPR010359">
    <property type="entry name" value="IrrE_HExxH"/>
</dbReference>
<dbReference type="InterPro" id="IPR038726">
    <property type="entry name" value="PDDEXK_AddAB-type"/>
</dbReference>
<evidence type="ECO:0000256" key="11">
    <source>
        <dbReference type="ARBA" id="ARBA00048988"/>
    </source>
</evidence>
<evidence type="ECO:0000259" key="14">
    <source>
        <dbReference type="PROSITE" id="PS51217"/>
    </source>
</evidence>
<dbReference type="InterPro" id="IPR014016">
    <property type="entry name" value="UvrD-like_ATP-bd"/>
</dbReference>
<keyword evidence="5 12" id="KW-0067">ATP-binding</keyword>
<dbReference type="Gene3D" id="1.10.486.10">
    <property type="entry name" value="PCRA, domain 4"/>
    <property type="match status" value="1"/>
</dbReference>
<dbReference type="SUPFAM" id="SSF52540">
    <property type="entry name" value="P-loop containing nucleoside triphosphate hydrolases"/>
    <property type="match status" value="1"/>
</dbReference>
<evidence type="ECO:0000256" key="9">
    <source>
        <dbReference type="ARBA" id="ARBA00034808"/>
    </source>
</evidence>
<dbReference type="Pfam" id="PF12705">
    <property type="entry name" value="PDDEXK_1"/>
    <property type="match status" value="1"/>
</dbReference>
<keyword evidence="4 12" id="KW-0347">Helicase</keyword>